<keyword evidence="2" id="KW-0472">Membrane</keyword>
<evidence type="ECO:0000256" key="2">
    <source>
        <dbReference type="SAM" id="Phobius"/>
    </source>
</evidence>
<dbReference type="Proteomes" id="UP001500936">
    <property type="component" value="Unassembled WGS sequence"/>
</dbReference>
<evidence type="ECO:0000313" key="4">
    <source>
        <dbReference type="Proteomes" id="UP001500936"/>
    </source>
</evidence>
<feature type="region of interest" description="Disordered" evidence="1">
    <location>
        <begin position="48"/>
        <end position="68"/>
    </location>
</feature>
<name>A0ABP8KQ21_9BACT</name>
<organism evidence="3 4">
    <name type="scientific">Nibrella viscosa</name>
    <dbReference type="NCBI Taxonomy" id="1084524"/>
    <lineage>
        <taxon>Bacteria</taxon>
        <taxon>Pseudomonadati</taxon>
        <taxon>Bacteroidota</taxon>
        <taxon>Cytophagia</taxon>
        <taxon>Cytophagales</taxon>
        <taxon>Spirosomataceae</taxon>
        <taxon>Nibrella</taxon>
    </lineage>
</organism>
<keyword evidence="2" id="KW-0812">Transmembrane</keyword>
<keyword evidence="2" id="KW-1133">Transmembrane helix</keyword>
<evidence type="ECO:0000313" key="3">
    <source>
        <dbReference type="EMBL" id="GAA4412969.1"/>
    </source>
</evidence>
<accession>A0ABP8KQ21</accession>
<reference evidence="4" key="1">
    <citation type="journal article" date="2019" name="Int. J. Syst. Evol. Microbiol.">
        <title>The Global Catalogue of Microorganisms (GCM) 10K type strain sequencing project: providing services to taxonomists for standard genome sequencing and annotation.</title>
        <authorList>
            <consortium name="The Broad Institute Genomics Platform"/>
            <consortium name="The Broad Institute Genome Sequencing Center for Infectious Disease"/>
            <person name="Wu L."/>
            <person name="Ma J."/>
        </authorList>
    </citation>
    <scope>NUCLEOTIDE SEQUENCE [LARGE SCALE GENOMIC DNA]</scope>
    <source>
        <strain evidence="4">JCM 17925</strain>
    </source>
</reference>
<gene>
    <name evidence="3" type="ORF">GCM10023187_40720</name>
</gene>
<comment type="caution">
    <text evidence="3">The sequence shown here is derived from an EMBL/GenBank/DDBJ whole genome shotgun (WGS) entry which is preliminary data.</text>
</comment>
<feature type="compositionally biased region" description="Polar residues" evidence="1">
    <location>
        <begin position="55"/>
        <end position="68"/>
    </location>
</feature>
<protein>
    <recommendedName>
        <fullName evidence="5">Lipoprotein</fullName>
    </recommendedName>
</protein>
<keyword evidence="4" id="KW-1185">Reference proteome</keyword>
<sequence>MNSHLYILQLKRILAKISYEKIYAMKTLAYFLFFLAIIFACSQTKQRSEGESNDTDSTTIGKTATSERQASVPLSFTATRLTGGKNQAQGLYTAYTNQVKPPRVRNPHLCPTVDTTLKYGRFEAGTIQQHLQIVEANLRKLEPQFDGIRIYPCIFMGRLQYILVFTELIPNTDRAHRDKQNKYFRMVVGNDNAPNDFDWCWLHDHVHLQKERHLLSSHKLCSPNCPQGEQPSLSF</sequence>
<dbReference type="EMBL" id="BAABHB010000010">
    <property type="protein sequence ID" value="GAA4412969.1"/>
    <property type="molecule type" value="Genomic_DNA"/>
</dbReference>
<evidence type="ECO:0000256" key="1">
    <source>
        <dbReference type="SAM" id="MobiDB-lite"/>
    </source>
</evidence>
<evidence type="ECO:0008006" key="5">
    <source>
        <dbReference type="Google" id="ProtNLM"/>
    </source>
</evidence>
<feature type="transmembrane region" description="Helical" evidence="2">
    <location>
        <begin position="21"/>
        <end position="40"/>
    </location>
</feature>
<proteinExistence type="predicted"/>